<reference evidence="1 2" key="1">
    <citation type="journal article" date="2019" name="Nat. Plants">
        <title>Genome sequencing of Musa balbisiana reveals subgenome evolution and function divergence in polyploid bananas.</title>
        <authorList>
            <person name="Yao X."/>
        </authorList>
    </citation>
    <scope>NUCLEOTIDE SEQUENCE [LARGE SCALE GENOMIC DNA]</scope>
    <source>
        <strain evidence="2">cv. DH-PKW</strain>
        <tissue evidence="1">Leaves</tissue>
    </source>
</reference>
<dbReference type="AlphaFoldDB" id="A0A4S8IX70"/>
<gene>
    <name evidence="1" type="ORF">C4D60_Mb10t15050</name>
</gene>
<keyword evidence="2" id="KW-1185">Reference proteome</keyword>
<dbReference type="Proteomes" id="UP000317650">
    <property type="component" value="Chromosome 10"/>
</dbReference>
<protein>
    <submittedName>
        <fullName evidence="1">Uncharacterized protein</fullName>
    </submittedName>
</protein>
<name>A0A4S8IX70_MUSBA</name>
<comment type="caution">
    <text evidence="1">The sequence shown here is derived from an EMBL/GenBank/DDBJ whole genome shotgun (WGS) entry which is preliminary data.</text>
</comment>
<organism evidence="1 2">
    <name type="scientific">Musa balbisiana</name>
    <name type="common">Banana</name>
    <dbReference type="NCBI Taxonomy" id="52838"/>
    <lineage>
        <taxon>Eukaryota</taxon>
        <taxon>Viridiplantae</taxon>
        <taxon>Streptophyta</taxon>
        <taxon>Embryophyta</taxon>
        <taxon>Tracheophyta</taxon>
        <taxon>Spermatophyta</taxon>
        <taxon>Magnoliopsida</taxon>
        <taxon>Liliopsida</taxon>
        <taxon>Zingiberales</taxon>
        <taxon>Musaceae</taxon>
        <taxon>Musa</taxon>
    </lineage>
</organism>
<accession>A0A4S8IX70</accession>
<dbReference type="EMBL" id="PYDT01000008">
    <property type="protein sequence ID" value="THU53498.1"/>
    <property type="molecule type" value="Genomic_DNA"/>
</dbReference>
<evidence type="ECO:0000313" key="2">
    <source>
        <dbReference type="Proteomes" id="UP000317650"/>
    </source>
</evidence>
<proteinExistence type="predicted"/>
<sequence length="84" mass="9275">MKLDKHENKELIKGKSSVFIKDAASLEASALSSGIKTNSFAITSSHAYISPVKETRRRDTQIELARGLHRPNSPPLETKSHVFA</sequence>
<evidence type="ECO:0000313" key="1">
    <source>
        <dbReference type="EMBL" id="THU53498.1"/>
    </source>
</evidence>